<feature type="transmembrane region" description="Helical" evidence="1">
    <location>
        <begin position="72"/>
        <end position="93"/>
    </location>
</feature>
<feature type="signal peptide" evidence="2">
    <location>
        <begin position="1"/>
        <end position="19"/>
    </location>
</feature>
<reference evidence="3 4" key="1">
    <citation type="journal article" date="2016" name="Nat. Commun.">
        <title>Thousands of microbial genomes shed light on interconnected biogeochemical processes in an aquifer system.</title>
        <authorList>
            <person name="Anantharaman K."/>
            <person name="Brown C.T."/>
            <person name="Hug L.A."/>
            <person name="Sharon I."/>
            <person name="Castelle C.J."/>
            <person name="Probst A.J."/>
            <person name="Thomas B.C."/>
            <person name="Singh A."/>
            <person name="Wilkins M.J."/>
            <person name="Karaoz U."/>
            <person name="Brodie E.L."/>
            <person name="Williams K.H."/>
            <person name="Hubbard S.S."/>
            <person name="Banfield J.F."/>
        </authorList>
    </citation>
    <scope>NUCLEOTIDE SEQUENCE [LARGE SCALE GENOMIC DNA]</scope>
</reference>
<comment type="caution">
    <text evidence="3">The sequence shown here is derived from an EMBL/GenBank/DDBJ whole genome shotgun (WGS) entry which is preliminary data.</text>
</comment>
<dbReference type="Pfam" id="PF18895">
    <property type="entry name" value="T4SS_pilin"/>
    <property type="match status" value="1"/>
</dbReference>
<keyword evidence="1" id="KW-0812">Transmembrane</keyword>
<feature type="chain" id="PRO_5009584594" evidence="2">
    <location>
        <begin position="20"/>
        <end position="117"/>
    </location>
</feature>
<evidence type="ECO:0000313" key="4">
    <source>
        <dbReference type="Proteomes" id="UP000178404"/>
    </source>
</evidence>
<dbReference type="EMBL" id="MHWA01000014">
    <property type="protein sequence ID" value="OHB01471.1"/>
    <property type="molecule type" value="Genomic_DNA"/>
</dbReference>
<protein>
    <submittedName>
        <fullName evidence="3">Uncharacterized protein</fullName>
    </submittedName>
</protein>
<proteinExistence type="predicted"/>
<dbReference type="InterPro" id="IPR043993">
    <property type="entry name" value="T4SS_pilin"/>
</dbReference>
<name>A0A1G2TW12_9BACT</name>
<evidence type="ECO:0000256" key="2">
    <source>
        <dbReference type="SAM" id="SignalP"/>
    </source>
</evidence>
<evidence type="ECO:0000256" key="1">
    <source>
        <dbReference type="SAM" id="Phobius"/>
    </source>
</evidence>
<keyword evidence="1" id="KW-1133">Transmembrane helix</keyword>
<organism evidence="3 4">
    <name type="scientific">Candidatus Zambryskibacteria bacterium RIFCSPLOWO2_01_FULL_35_19</name>
    <dbReference type="NCBI Taxonomy" id="1802757"/>
    <lineage>
        <taxon>Bacteria</taxon>
        <taxon>Candidatus Zambryskiibacteriota</taxon>
    </lineage>
</organism>
<feature type="transmembrane region" description="Helical" evidence="1">
    <location>
        <begin position="35"/>
        <end position="60"/>
    </location>
</feature>
<keyword evidence="1" id="KW-0472">Membrane</keyword>
<keyword evidence="2" id="KW-0732">Signal</keyword>
<accession>A0A1G2TW12</accession>
<gene>
    <name evidence="3" type="ORF">A3A90_01345</name>
</gene>
<sequence length="117" mass="12461">MKKLALIVGALAFPLVSFAQGLTALRGLIEDLGGIVDIIIPIVFALAILGFFYGLVKYIFGADHDKEQAKKTMIWGVVALFVMASVWGLVRFIGENVGIGTDTGAPDVGNLIPNEVE</sequence>
<evidence type="ECO:0000313" key="3">
    <source>
        <dbReference type="EMBL" id="OHB01471.1"/>
    </source>
</evidence>
<dbReference type="Proteomes" id="UP000178404">
    <property type="component" value="Unassembled WGS sequence"/>
</dbReference>
<dbReference type="AlphaFoldDB" id="A0A1G2TW12"/>